<evidence type="ECO:0000313" key="1">
    <source>
        <dbReference type="Ensembl" id="ENSFHEP00000019289.1"/>
    </source>
</evidence>
<organism evidence="1 2">
    <name type="scientific">Fundulus heteroclitus</name>
    <name type="common">Killifish</name>
    <name type="synonym">Mummichog</name>
    <dbReference type="NCBI Taxonomy" id="8078"/>
    <lineage>
        <taxon>Eukaryota</taxon>
        <taxon>Metazoa</taxon>
        <taxon>Chordata</taxon>
        <taxon>Craniata</taxon>
        <taxon>Vertebrata</taxon>
        <taxon>Euteleostomi</taxon>
        <taxon>Actinopterygii</taxon>
        <taxon>Neopterygii</taxon>
        <taxon>Teleostei</taxon>
        <taxon>Neoteleostei</taxon>
        <taxon>Acanthomorphata</taxon>
        <taxon>Ovalentaria</taxon>
        <taxon>Atherinomorphae</taxon>
        <taxon>Cyprinodontiformes</taxon>
        <taxon>Fundulidae</taxon>
        <taxon>Fundulus</taxon>
    </lineage>
</organism>
<dbReference type="Proteomes" id="UP000265000">
    <property type="component" value="Unplaced"/>
</dbReference>
<protein>
    <recommendedName>
        <fullName evidence="3">Endonuclease/exonuclease/phosphatase domain-containing protein</fullName>
    </recommendedName>
</protein>
<evidence type="ECO:0000313" key="2">
    <source>
        <dbReference type="Proteomes" id="UP000265000"/>
    </source>
</evidence>
<accession>A0A3Q2Q0K4</accession>
<reference evidence="1" key="2">
    <citation type="submission" date="2025-09" db="UniProtKB">
        <authorList>
            <consortium name="Ensembl"/>
        </authorList>
    </citation>
    <scope>IDENTIFICATION</scope>
</reference>
<reference evidence="1" key="1">
    <citation type="submission" date="2025-08" db="UniProtKB">
        <authorList>
            <consortium name="Ensembl"/>
        </authorList>
    </citation>
    <scope>IDENTIFICATION</scope>
</reference>
<dbReference type="AlphaFoldDB" id="A0A3Q2Q0K4"/>
<sequence length="131" mass="15037">MARSDLYKIKICSWNVLALQKPAKRTAVLSILNKENVSIVFLLATHLEDKDNAKLPRSRKLPFKSLECVKDSQGRNVIDLLAWFQDPFSRFLIIPSFLGLLCCHHTLLCQSCHLLQPLPHLDHICRNVLFC</sequence>
<keyword evidence="2" id="KW-1185">Reference proteome</keyword>
<dbReference type="InterPro" id="IPR036691">
    <property type="entry name" value="Endo/exonu/phosph_ase_sf"/>
</dbReference>
<name>A0A3Q2Q0K4_FUNHE</name>
<dbReference type="Ensembl" id="ENSFHET00000028480.1">
    <property type="protein sequence ID" value="ENSFHEP00000019289.1"/>
    <property type="gene ID" value="ENSFHEG00000021198.1"/>
</dbReference>
<evidence type="ECO:0008006" key="3">
    <source>
        <dbReference type="Google" id="ProtNLM"/>
    </source>
</evidence>
<proteinExistence type="predicted"/>
<dbReference type="Gene3D" id="3.60.10.10">
    <property type="entry name" value="Endonuclease/exonuclease/phosphatase"/>
    <property type="match status" value="1"/>
</dbReference>